<dbReference type="CDD" id="cd00609">
    <property type="entry name" value="AAT_like"/>
    <property type="match status" value="1"/>
</dbReference>
<reference evidence="7 8" key="1">
    <citation type="journal article" date="2019" name="Int. J. Syst. Evol. Microbiol.">
        <title>The Global Catalogue of Microorganisms (GCM) 10K type strain sequencing project: providing services to taxonomists for standard genome sequencing and annotation.</title>
        <authorList>
            <consortium name="The Broad Institute Genomics Platform"/>
            <consortium name="The Broad Institute Genome Sequencing Center for Infectious Disease"/>
            <person name="Wu L."/>
            <person name="Ma J."/>
        </authorList>
    </citation>
    <scope>NUCLEOTIDE SEQUENCE [LARGE SCALE GENOMIC DNA]</scope>
    <source>
        <strain evidence="7 8">JCM 15421</strain>
    </source>
</reference>
<evidence type="ECO:0000256" key="3">
    <source>
        <dbReference type="ARBA" id="ARBA00023015"/>
    </source>
</evidence>
<evidence type="ECO:0000256" key="4">
    <source>
        <dbReference type="ARBA" id="ARBA00023125"/>
    </source>
</evidence>
<dbReference type="InterPro" id="IPR036388">
    <property type="entry name" value="WH-like_DNA-bd_sf"/>
</dbReference>
<dbReference type="InterPro" id="IPR015422">
    <property type="entry name" value="PyrdxlP-dep_Trfase_small"/>
</dbReference>
<dbReference type="PROSITE" id="PS50949">
    <property type="entry name" value="HTH_GNTR"/>
    <property type="match status" value="1"/>
</dbReference>
<dbReference type="SUPFAM" id="SSF53383">
    <property type="entry name" value="PLP-dependent transferases"/>
    <property type="match status" value="1"/>
</dbReference>
<dbReference type="Gene3D" id="3.90.1150.10">
    <property type="entry name" value="Aspartate Aminotransferase, domain 1"/>
    <property type="match status" value="1"/>
</dbReference>
<keyword evidence="7" id="KW-0808">Transferase</keyword>
<evidence type="ECO:0000256" key="5">
    <source>
        <dbReference type="ARBA" id="ARBA00023163"/>
    </source>
</evidence>
<dbReference type="SUPFAM" id="SSF46785">
    <property type="entry name" value="Winged helix' DNA-binding domain"/>
    <property type="match status" value="1"/>
</dbReference>
<dbReference type="Gene3D" id="3.40.640.10">
    <property type="entry name" value="Type I PLP-dependent aspartate aminotransferase-like (Major domain)"/>
    <property type="match status" value="1"/>
</dbReference>
<dbReference type="SMART" id="SM00345">
    <property type="entry name" value="HTH_GNTR"/>
    <property type="match status" value="1"/>
</dbReference>
<evidence type="ECO:0000259" key="6">
    <source>
        <dbReference type="PROSITE" id="PS50949"/>
    </source>
</evidence>
<keyword evidence="8" id="KW-1185">Reference proteome</keyword>
<comment type="similarity">
    <text evidence="1">In the C-terminal section; belongs to the class-I pyridoxal-phosphate-dependent aminotransferase family.</text>
</comment>
<dbReference type="InterPro" id="IPR000524">
    <property type="entry name" value="Tscrpt_reg_HTH_GntR"/>
</dbReference>
<dbReference type="Proteomes" id="UP001501523">
    <property type="component" value="Unassembled WGS sequence"/>
</dbReference>
<keyword evidence="4" id="KW-0238">DNA-binding</keyword>
<evidence type="ECO:0000313" key="7">
    <source>
        <dbReference type="EMBL" id="GAA0709258.1"/>
    </source>
</evidence>
<proteinExistence type="inferred from homology"/>
<dbReference type="CDD" id="cd07377">
    <property type="entry name" value="WHTH_GntR"/>
    <property type="match status" value="1"/>
</dbReference>
<gene>
    <name evidence="7" type="ORF">GCM10009105_09550</name>
</gene>
<dbReference type="PANTHER" id="PTHR46577">
    <property type="entry name" value="HTH-TYPE TRANSCRIPTIONAL REGULATORY PROTEIN GABR"/>
    <property type="match status" value="1"/>
</dbReference>
<keyword evidence="7" id="KW-0032">Aminotransferase</keyword>
<dbReference type="InterPro" id="IPR015424">
    <property type="entry name" value="PyrdxlP-dep_Trfase"/>
</dbReference>
<evidence type="ECO:0000313" key="8">
    <source>
        <dbReference type="Proteomes" id="UP001501523"/>
    </source>
</evidence>
<dbReference type="InterPro" id="IPR004839">
    <property type="entry name" value="Aminotransferase_I/II_large"/>
</dbReference>
<name>A0ABN1IE31_9GAMM</name>
<keyword evidence="2" id="KW-0663">Pyridoxal phosphate</keyword>
<protein>
    <submittedName>
        <fullName evidence="7">PLP-dependent aminotransferase family protein</fullName>
    </submittedName>
</protein>
<organism evidence="7 8">
    <name type="scientific">Dokdonella soli</name>
    <dbReference type="NCBI Taxonomy" id="529810"/>
    <lineage>
        <taxon>Bacteria</taxon>
        <taxon>Pseudomonadati</taxon>
        <taxon>Pseudomonadota</taxon>
        <taxon>Gammaproteobacteria</taxon>
        <taxon>Lysobacterales</taxon>
        <taxon>Rhodanobacteraceae</taxon>
        <taxon>Dokdonella</taxon>
    </lineage>
</organism>
<feature type="domain" description="HTH gntR-type" evidence="6">
    <location>
        <begin position="4"/>
        <end position="72"/>
    </location>
</feature>
<dbReference type="InterPro" id="IPR015421">
    <property type="entry name" value="PyrdxlP-dep_Trfase_major"/>
</dbReference>
<dbReference type="Pfam" id="PF00392">
    <property type="entry name" value="GntR"/>
    <property type="match status" value="1"/>
</dbReference>
<dbReference type="GO" id="GO:0008483">
    <property type="term" value="F:transaminase activity"/>
    <property type="evidence" value="ECO:0007669"/>
    <property type="project" value="UniProtKB-KW"/>
</dbReference>
<accession>A0ABN1IE31</accession>
<comment type="caution">
    <text evidence="7">The sequence shown here is derived from an EMBL/GenBank/DDBJ whole genome shotgun (WGS) entry which is preliminary data.</text>
</comment>
<dbReference type="PANTHER" id="PTHR46577:SF2">
    <property type="entry name" value="TRANSCRIPTIONAL REGULATORY PROTEIN"/>
    <property type="match status" value="1"/>
</dbReference>
<dbReference type="RefSeq" id="WP_343787706.1">
    <property type="nucleotide sequence ID" value="NZ_BAAAEU010000004.1"/>
</dbReference>
<dbReference type="InterPro" id="IPR036390">
    <property type="entry name" value="WH_DNA-bd_sf"/>
</dbReference>
<sequence>MADNLLYARLAEHLRRQIRRGQLRAGERLPSLRRLGRMQGVSVATAVEAYMQLEREGLIEARSRSGYYVRSSTMPLPTAGAMHRISRTPQAVRNPVLLGVLDVLAREDVLPLHAATPSPELLPCAALAATTTRVLRRNPDTALGYAPPQGIADLRKRIAWRYAQCGVDVDADEIIVTAGGMEAISLALRTVTQRGDVVVLETPTYYGLLQAVAALGLRVIEVPNLPGTGIDATRFAELLDRHVVRAAVLIPNFNNPMGSLTGDGDKRAIVAACAAHGVVLIEDDLYGELAYSGERPSPLRRFDEHGCVLTCGSFSKSLSPGLRVGWVLGANRTSDLLRAKCFSTVATATLPQLAVADYLSRHDFERALRRLRRALADNVQRCRDAIARHWPEDTRVSEPGGGLALWVELPQPIEGQALFDAALTHGIGTLPGHLFSSRGDYRHHLRLSCGLPWSTRIESALRELGALAGRQLR</sequence>
<keyword evidence="3" id="KW-0805">Transcription regulation</keyword>
<dbReference type="EMBL" id="BAAAEU010000004">
    <property type="protein sequence ID" value="GAA0709258.1"/>
    <property type="molecule type" value="Genomic_DNA"/>
</dbReference>
<evidence type="ECO:0000256" key="1">
    <source>
        <dbReference type="ARBA" id="ARBA00005384"/>
    </source>
</evidence>
<keyword evidence="5" id="KW-0804">Transcription</keyword>
<dbReference type="Pfam" id="PF00155">
    <property type="entry name" value="Aminotran_1_2"/>
    <property type="match status" value="1"/>
</dbReference>
<dbReference type="InterPro" id="IPR051446">
    <property type="entry name" value="HTH_trans_reg/aminotransferase"/>
</dbReference>
<evidence type="ECO:0000256" key="2">
    <source>
        <dbReference type="ARBA" id="ARBA00022898"/>
    </source>
</evidence>
<dbReference type="Gene3D" id="1.10.10.10">
    <property type="entry name" value="Winged helix-like DNA-binding domain superfamily/Winged helix DNA-binding domain"/>
    <property type="match status" value="1"/>
</dbReference>